<dbReference type="InterPro" id="IPR013783">
    <property type="entry name" value="Ig-like_fold"/>
</dbReference>
<proteinExistence type="predicted"/>
<dbReference type="PROSITE" id="PS00290">
    <property type="entry name" value="IG_MHC"/>
    <property type="match status" value="1"/>
</dbReference>
<dbReference type="InterPro" id="IPR050160">
    <property type="entry name" value="MHC/Immunoglobulin"/>
</dbReference>
<dbReference type="SMART" id="SM00407">
    <property type="entry name" value="IGc1"/>
    <property type="match status" value="1"/>
</dbReference>
<dbReference type="PROSITE" id="PS50835">
    <property type="entry name" value="IG_LIKE"/>
    <property type="match status" value="1"/>
</dbReference>
<dbReference type="PANTHER" id="PTHR19944:SF86">
    <property type="entry name" value="HLA CLASS II HISTOCOMPATIBILITY ANTIGEN, DR ALPHA CHAIN"/>
    <property type="match status" value="1"/>
</dbReference>
<dbReference type="InterPro" id="IPR036179">
    <property type="entry name" value="Ig-like_dom_sf"/>
</dbReference>
<dbReference type="Ensembl" id="ENSSORT00005021202.1">
    <property type="protein sequence ID" value="ENSSORP00005020625.1"/>
    <property type="gene ID" value="ENSSORG00005010027.1"/>
</dbReference>
<dbReference type="Gene3D" id="2.60.40.10">
    <property type="entry name" value="Immunoglobulins"/>
    <property type="match status" value="1"/>
</dbReference>
<dbReference type="SUPFAM" id="SSF48726">
    <property type="entry name" value="Immunoglobulin"/>
    <property type="match status" value="1"/>
</dbReference>
<keyword evidence="4" id="KW-1185">Reference proteome</keyword>
<dbReference type="InterPro" id="IPR003006">
    <property type="entry name" value="Ig/MHC_CS"/>
</dbReference>
<dbReference type="Pfam" id="PF07654">
    <property type="entry name" value="C1-set"/>
    <property type="match status" value="1"/>
</dbReference>
<dbReference type="InParanoid" id="A0A672ZTJ0"/>
<sequence>MKQTRLKALYSKNNHAPSAVLIYPKEDVLLDVQNTLVCHVSGFYPAPVQVQWTHNERNVSGAATGNVPYPSKDGTFSQISRLEFTPKQGDIYSCTVQHPALSTPLTRIWGKDQETLTTD</sequence>
<reference evidence="3" key="1">
    <citation type="submission" date="2025-08" db="UniProtKB">
        <authorList>
            <consortium name="Ensembl"/>
        </authorList>
    </citation>
    <scope>IDENTIFICATION</scope>
</reference>
<evidence type="ECO:0000259" key="2">
    <source>
        <dbReference type="PROSITE" id="PS50835"/>
    </source>
</evidence>
<feature type="domain" description="Ig-like" evidence="2">
    <location>
        <begin position="17"/>
        <end position="106"/>
    </location>
</feature>
<dbReference type="PANTHER" id="PTHR19944">
    <property type="entry name" value="MHC CLASS II-RELATED"/>
    <property type="match status" value="1"/>
</dbReference>
<dbReference type="InterPro" id="IPR007110">
    <property type="entry name" value="Ig-like_dom"/>
</dbReference>
<evidence type="ECO:0000313" key="3">
    <source>
        <dbReference type="Ensembl" id="ENSSORP00005020625.1"/>
    </source>
</evidence>
<dbReference type="AlphaFoldDB" id="A0A672ZTJ0"/>
<name>A0A672ZTJ0_9TELE</name>
<dbReference type="InterPro" id="IPR003597">
    <property type="entry name" value="Ig_C1-set"/>
</dbReference>
<dbReference type="Proteomes" id="UP000472271">
    <property type="component" value="Unassembled WGS sequence"/>
</dbReference>
<organism evidence="3 4">
    <name type="scientific">Sphaeramia orbicularis</name>
    <name type="common">orbiculate cardinalfish</name>
    <dbReference type="NCBI Taxonomy" id="375764"/>
    <lineage>
        <taxon>Eukaryota</taxon>
        <taxon>Metazoa</taxon>
        <taxon>Chordata</taxon>
        <taxon>Craniata</taxon>
        <taxon>Vertebrata</taxon>
        <taxon>Euteleostomi</taxon>
        <taxon>Actinopterygii</taxon>
        <taxon>Neopterygii</taxon>
        <taxon>Teleostei</taxon>
        <taxon>Neoteleostei</taxon>
        <taxon>Acanthomorphata</taxon>
        <taxon>Gobiaria</taxon>
        <taxon>Kurtiformes</taxon>
        <taxon>Apogonoidei</taxon>
        <taxon>Apogonidae</taxon>
        <taxon>Apogoninae</taxon>
        <taxon>Sphaeramia</taxon>
    </lineage>
</organism>
<accession>A0A672ZTJ0</accession>
<evidence type="ECO:0000313" key="4">
    <source>
        <dbReference type="Proteomes" id="UP000472271"/>
    </source>
</evidence>
<protein>
    <submittedName>
        <fullName evidence="3">Zgc:123107</fullName>
    </submittedName>
</protein>
<evidence type="ECO:0000256" key="1">
    <source>
        <dbReference type="ARBA" id="ARBA00023319"/>
    </source>
</evidence>
<keyword evidence="1" id="KW-0393">Immunoglobulin domain</keyword>
<reference evidence="3" key="2">
    <citation type="submission" date="2025-09" db="UniProtKB">
        <authorList>
            <consortium name="Ensembl"/>
        </authorList>
    </citation>
    <scope>IDENTIFICATION</scope>
</reference>